<sequence>MERPARKRFTFPRRTGTIIGIVVIAIAVIAVLIDGPHEVEHDSLFAPPPPPTVVVTNPIANTPLHLTHDYRGVHIVFTSAAMATKFSDDFKRGGKYVVRVSLNTTNNNKDTIGVDYFNLLRLILPSGQAVQGKVSSINAAVYPGQPQSGYVDFPVNEKIDLSQIKLQFDNQLLS</sequence>
<keyword evidence="1" id="KW-0812">Transmembrane</keyword>
<evidence type="ECO:0000313" key="3">
    <source>
        <dbReference type="Proteomes" id="UP000326912"/>
    </source>
</evidence>
<keyword evidence="1" id="KW-0472">Membrane</keyword>
<evidence type="ECO:0000256" key="1">
    <source>
        <dbReference type="SAM" id="Phobius"/>
    </source>
</evidence>
<dbReference type="Proteomes" id="UP000326912">
    <property type="component" value="Unassembled WGS sequence"/>
</dbReference>
<gene>
    <name evidence="2" type="ORF">KDW_02720</name>
</gene>
<evidence type="ECO:0000313" key="2">
    <source>
        <dbReference type="EMBL" id="GER86110.1"/>
    </source>
</evidence>
<dbReference type="AlphaFoldDB" id="A0A5J4KIK4"/>
<dbReference type="EMBL" id="BKZW01000001">
    <property type="protein sequence ID" value="GER86110.1"/>
    <property type="molecule type" value="Genomic_DNA"/>
</dbReference>
<evidence type="ECO:0008006" key="4">
    <source>
        <dbReference type="Google" id="ProtNLM"/>
    </source>
</evidence>
<keyword evidence="3" id="KW-1185">Reference proteome</keyword>
<feature type="transmembrane region" description="Helical" evidence="1">
    <location>
        <begin position="16"/>
        <end position="33"/>
    </location>
</feature>
<dbReference type="RefSeq" id="WP_151754290.1">
    <property type="nucleotide sequence ID" value="NZ_BKZW01000001.1"/>
</dbReference>
<proteinExistence type="predicted"/>
<comment type="caution">
    <text evidence="2">The sequence shown here is derived from an EMBL/GenBank/DDBJ whole genome shotgun (WGS) entry which is preliminary data.</text>
</comment>
<organism evidence="2 3">
    <name type="scientific">Dictyobacter vulcani</name>
    <dbReference type="NCBI Taxonomy" id="2607529"/>
    <lineage>
        <taxon>Bacteria</taxon>
        <taxon>Bacillati</taxon>
        <taxon>Chloroflexota</taxon>
        <taxon>Ktedonobacteria</taxon>
        <taxon>Ktedonobacterales</taxon>
        <taxon>Dictyobacteraceae</taxon>
        <taxon>Dictyobacter</taxon>
    </lineage>
</organism>
<accession>A0A5J4KIK4</accession>
<name>A0A5J4KIK4_9CHLR</name>
<keyword evidence="1" id="KW-1133">Transmembrane helix</keyword>
<protein>
    <recommendedName>
        <fullName evidence="4">DUF4352 domain-containing protein</fullName>
    </recommendedName>
</protein>
<reference evidence="2 3" key="1">
    <citation type="submission" date="2019-10" db="EMBL/GenBank/DDBJ databases">
        <title>Dictyobacter vulcani sp. nov., within the class Ktedonobacteria, isolated from soil of volcanic Mt. Zao.</title>
        <authorList>
            <person name="Zheng Y."/>
            <person name="Wang C.M."/>
            <person name="Sakai Y."/>
            <person name="Abe K."/>
            <person name="Yokota A."/>
            <person name="Yabe S."/>
        </authorList>
    </citation>
    <scope>NUCLEOTIDE SEQUENCE [LARGE SCALE GENOMIC DNA]</scope>
    <source>
        <strain evidence="2 3">W12</strain>
    </source>
</reference>